<dbReference type="EMBL" id="AXCM01006652">
    <property type="status" value="NOT_ANNOTATED_CDS"/>
    <property type="molecule type" value="Genomic_DNA"/>
</dbReference>
<sequence>MFDGACSPLRTANRKCQDKAPSRETGIIRKERKTIPAAIVYGVAVLFLGMCVGISPGPHKSQRIITVSPGKMRPPTVKKCTVGGFFTHFFMMSIISTNKWGTRGQSLQCVRTLFSPKVEQNKKRNRKTDARA</sequence>
<evidence type="ECO:0000313" key="2">
    <source>
        <dbReference type="EnsemblMetazoa" id="ACUA014460-PA"/>
    </source>
</evidence>
<keyword evidence="1" id="KW-1133">Transmembrane helix</keyword>
<dbReference type="EnsemblMetazoa" id="ACUA014460-RA">
    <property type="protein sequence ID" value="ACUA014460-PA"/>
    <property type="gene ID" value="ACUA014460"/>
</dbReference>
<reference evidence="3" key="1">
    <citation type="submission" date="2013-09" db="EMBL/GenBank/DDBJ databases">
        <title>The Genome Sequence of Anopheles culicifacies species A.</title>
        <authorList>
            <consortium name="The Broad Institute Genomics Platform"/>
            <person name="Neafsey D.E."/>
            <person name="Besansky N."/>
            <person name="Howell P."/>
            <person name="Walton C."/>
            <person name="Young S.K."/>
            <person name="Zeng Q."/>
            <person name="Gargeya S."/>
            <person name="Fitzgerald M."/>
            <person name="Haas B."/>
            <person name="Abouelleil A."/>
            <person name="Allen A.W."/>
            <person name="Alvarado L."/>
            <person name="Arachchi H.M."/>
            <person name="Berlin A.M."/>
            <person name="Chapman S.B."/>
            <person name="Gainer-Dewar J."/>
            <person name="Goldberg J."/>
            <person name="Griggs A."/>
            <person name="Gujja S."/>
            <person name="Hansen M."/>
            <person name="Howarth C."/>
            <person name="Imamovic A."/>
            <person name="Ireland A."/>
            <person name="Larimer J."/>
            <person name="McCowan C."/>
            <person name="Murphy C."/>
            <person name="Pearson M."/>
            <person name="Poon T.W."/>
            <person name="Priest M."/>
            <person name="Roberts A."/>
            <person name="Saif S."/>
            <person name="Shea T."/>
            <person name="Sisk P."/>
            <person name="Sykes S."/>
            <person name="Wortman J."/>
            <person name="Nusbaum C."/>
            <person name="Birren B."/>
        </authorList>
    </citation>
    <scope>NUCLEOTIDE SEQUENCE [LARGE SCALE GENOMIC DNA]</scope>
    <source>
        <strain evidence="3">A-37</strain>
    </source>
</reference>
<accession>A0A182MBV1</accession>
<name>A0A182MBV1_9DIPT</name>
<feature type="transmembrane region" description="Helical" evidence="1">
    <location>
        <begin position="38"/>
        <end position="56"/>
    </location>
</feature>
<organism evidence="2 3">
    <name type="scientific">Anopheles culicifacies</name>
    <dbReference type="NCBI Taxonomy" id="139723"/>
    <lineage>
        <taxon>Eukaryota</taxon>
        <taxon>Metazoa</taxon>
        <taxon>Ecdysozoa</taxon>
        <taxon>Arthropoda</taxon>
        <taxon>Hexapoda</taxon>
        <taxon>Insecta</taxon>
        <taxon>Pterygota</taxon>
        <taxon>Neoptera</taxon>
        <taxon>Endopterygota</taxon>
        <taxon>Diptera</taxon>
        <taxon>Nematocera</taxon>
        <taxon>Culicoidea</taxon>
        <taxon>Culicidae</taxon>
        <taxon>Anophelinae</taxon>
        <taxon>Anopheles</taxon>
        <taxon>culicifacies species complex</taxon>
    </lineage>
</organism>
<dbReference type="Proteomes" id="UP000075883">
    <property type="component" value="Unassembled WGS sequence"/>
</dbReference>
<evidence type="ECO:0000256" key="1">
    <source>
        <dbReference type="SAM" id="Phobius"/>
    </source>
</evidence>
<keyword evidence="1" id="KW-0472">Membrane</keyword>
<keyword evidence="1" id="KW-0812">Transmembrane</keyword>
<reference evidence="2" key="2">
    <citation type="submission" date="2020-05" db="UniProtKB">
        <authorList>
            <consortium name="EnsemblMetazoa"/>
        </authorList>
    </citation>
    <scope>IDENTIFICATION</scope>
    <source>
        <strain evidence="2">A-37</strain>
    </source>
</reference>
<evidence type="ECO:0000313" key="3">
    <source>
        <dbReference type="Proteomes" id="UP000075883"/>
    </source>
</evidence>
<dbReference type="AlphaFoldDB" id="A0A182MBV1"/>
<keyword evidence="3" id="KW-1185">Reference proteome</keyword>
<protein>
    <submittedName>
        <fullName evidence="2">Uncharacterized protein</fullName>
    </submittedName>
</protein>
<proteinExistence type="predicted"/>
<dbReference type="VEuPathDB" id="VectorBase:ACUA014460"/>